<comment type="subcellular location">
    <subcellularLocation>
        <location evidence="1">Cell outer membrane</location>
    </subcellularLocation>
</comment>
<evidence type="ECO:0000256" key="2">
    <source>
        <dbReference type="ARBA" id="ARBA00006275"/>
    </source>
</evidence>
<protein>
    <submittedName>
        <fullName evidence="7">RagB/SusD family nutrient uptake outer membrane protein</fullName>
    </submittedName>
</protein>
<comment type="caution">
    <text evidence="7">The sequence shown here is derived from an EMBL/GenBank/DDBJ whole genome shotgun (WGS) entry which is preliminary data.</text>
</comment>
<organism evidence="7 8">
    <name type="scientific">Bacteroides cellulosilyticus</name>
    <dbReference type="NCBI Taxonomy" id="246787"/>
    <lineage>
        <taxon>Bacteria</taxon>
        <taxon>Pseudomonadati</taxon>
        <taxon>Bacteroidota</taxon>
        <taxon>Bacteroidia</taxon>
        <taxon>Bacteroidales</taxon>
        <taxon>Bacteroidaceae</taxon>
        <taxon>Bacteroides</taxon>
    </lineage>
</organism>
<dbReference type="Pfam" id="PF07980">
    <property type="entry name" value="SusD_RagB"/>
    <property type="match status" value="1"/>
</dbReference>
<dbReference type="Proteomes" id="UP000448877">
    <property type="component" value="Unassembled WGS sequence"/>
</dbReference>
<dbReference type="Gene3D" id="1.25.40.390">
    <property type="match status" value="1"/>
</dbReference>
<comment type="similarity">
    <text evidence="2">Belongs to the SusD family.</text>
</comment>
<evidence type="ECO:0000256" key="5">
    <source>
        <dbReference type="ARBA" id="ARBA00023237"/>
    </source>
</evidence>
<proteinExistence type="inferred from homology"/>
<name>A0A3D6AXR1_9BACE</name>
<dbReference type="AlphaFoldDB" id="A0A3D6AXR1"/>
<dbReference type="SUPFAM" id="SSF48452">
    <property type="entry name" value="TPR-like"/>
    <property type="match status" value="1"/>
</dbReference>
<evidence type="ECO:0000313" key="8">
    <source>
        <dbReference type="Proteomes" id="UP000448877"/>
    </source>
</evidence>
<dbReference type="EMBL" id="VVYV01000050">
    <property type="protein sequence ID" value="KAA5413574.1"/>
    <property type="molecule type" value="Genomic_DNA"/>
</dbReference>
<gene>
    <name evidence="7" type="ORF">F2Y81_22600</name>
</gene>
<dbReference type="GO" id="GO:0009279">
    <property type="term" value="C:cell outer membrane"/>
    <property type="evidence" value="ECO:0007669"/>
    <property type="project" value="UniProtKB-SubCell"/>
</dbReference>
<reference evidence="7 8" key="1">
    <citation type="journal article" date="2019" name="Nat. Med.">
        <title>A library of human gut bacterial isolates paired with longitudinal multiomics data enables mechanistic microbiome research.</title>
        <authorList>
            <person name="Poyet M."/>
            <person name="Groussin M."/>
            <person name="Gibbons S.M."/>
            <person name="Avila-Pacheco J."/>
            <person name="Jiang X."/>
            <person name="Kearney S.M."/>
            <person name="Perrotta A.R."/>
            <person name="Berdy B."/>
            <person name="Zhao S."/>
            <person name="Lieberman T.D."/>
            <person name="Swanson P.K."/>
            <person name="Smith M."/>
            <person name="Roesemann S."/>
            <person name="Alexander J.E."/>
            <person name="Rich S.A."/>
            <person name="Livny J."/>
            <person name="Vlamakis H."/>
            <person name="Clish C."/>
            <person name="Bullock K."/>
            <person name="Deik A."/>
            <person name="Scott J."/>
            <person name="Pierce K.A."/>
            <person name="Xavier R.J."/>
            <person name="Alm E.J."/>
        </authorList>
    </citation>
    <scope>NUCLEOTIDE SEQUENCE [LARGE SCALE GENOMIC DNA]</scope>
    <source>
        <strain evidence="7 8">BIOML-A6</strain>
    </source>
</reference>
<evidence type="ECO:0000259" key="6">
    <source>
        <dbReference type="Pfam" id="PF07980"/>
    </source>
</evidence>
<keyword evidence="5" id="KW-0998">Cell outer membrane</keyword>
<feature type="domain" description="RagB/SusD" evidence="6">
    <location>
        <begin position="296"/>
        <end position="518"/>
    </location>
</feature>
<dbReference type="InterPro" id="IPR012944">
    <property type="entry name" value="SusD_RagB_dom"/>
</dbReference>
<evidence type="ECO:0000313" key="7">
    <source>
        <dbReference type="EMBL" id="KAA5413574.1"/>
    </source>
</evidence>
<accession>A0A3D6AXR1</accession>
<evidence type="ECO:0000256" key="1">
    <source>
        <dbReference type="ARBA" id="ARBA00004442"/>
    </source>
</evidence>
<keyword evidence="3" id="KW-0732">Signal</keyword>
<sequence>MNMKKNIYNLCLILLCGMLNSSCLDLVREDSTRVSMEDFLKNEDDLRLYVYSLYKPFGSSQGDVSVAGFYATLDGGYFALTENTTDILTSEKTNVTAPSIVCNTHDWDLVASANLVTPLYQKFLPRLTYISKARMAALRIMQTTVNNKEKYAAEAKAIIGWAGMILYDMFGPLPYPSDEQLLYWDEHPLEGEWIARPSSEDFLAYLEENLTEAIPFLPETQDTWGRLTKGAASMILLRVHLMQKDFVKAKAVAKSVYEMGKEGGGSTYELMKDYSKIFSIDNQRNSELILAIPCDGTKDYSPNQWYCAAMPGDYPHISTAAKGSNSHRMRWAFYDTYEKGDKRLNTIVAEYVNNKGKKVKRGDKNLENGALPFKYDQDPTTQGNFAKNDIPVFRYAEAILGYAEAINETEGVTDLAIHLVNLIRSRAGLSNIEEINGGEKVASPEAFREAILEERGHELYGEGVRHMDLVRMGKFVEYGKRGLSAYSLSKYNEDPRRAVFPIDPQMVIDSKGVIEQNEAYK</sequence>
<evidence type="ECO:0000256" key="3">
    <source>
        <dbReference type="ARBA" id="ARBA00022729"/>
    </source>
</evidence>
<evidence type="ECO:0000256" key="4">
    <source>
        <dbReference type="ARBA" id="ARBA00023136"/>
    </source>
</evidence>
<dbReference type="InterPro" id="IPR011990">
    <property type="entry name" value="TPR-like_helical_dom_sf"/>
</dbReference>
<keyword evidence="4" id="KW-0472">Membrane</keyword>